<evidence type="ECO:0000256" key="9">
    <source>
        <dbReference type="ARBA" id="ARBA00023098"/>
    </source>
</evidence>
<dbReference type="PANTHER" id="PTHR30561:SF9">
    <property type="entry name" value="4-AMINO-4-DEOXY-L-ARABINOSE-PHOSPHOUNDECAPRENOL FLIPPASE SUBUNIT ARNF-RELATED"/>
    <property type="match status" value="1"/>
</dbReference>
<evidence type="ECO:0000256" key="8">
    <source>
        <dbReference type="ARBA" id="ARBA00022989"/>
    </source>
</evidence>
<dbReference type="Pfam" id="PF00892">
    <property type="entry name" value="EamA"/>
    <property type="match status" value="1"/>
</dbReference>
<dbReference type="InterPro" id="IPR000620">
    <property type="entry name" value="EamA_dom"/>
</dbReference>
<reference evidence="12 13" key="1">
    <citation type="submission" date="2017-06" db="EMBL/GenBank/DDBJ databases">
        <authorList>
            <person name="Varghese N."/>
            <person name="Submissions S."/>
        </authorList>
    </citation>
    <scope>NUCLEOTIDE SEQUENCE [LARGE SCALE GENOMIC DNA]</scope>
    <source>
        <strain evidence="12 13">DSM 26989</strain>
    </source>
</reference>
<dbReference type="EMBL" id="FZNZ01000037">
    <property type="protein sequence ID" value="SNS08056.1"/>
    <property type="molecule type" value="Genomic_DNA"/>
</dbReference>
<dbReference type="SUPFAM" id="SSF103481">
    <property type="entry name" value="Multidrug resistance efflux transporter EmrE"/>
    <property type="match status" value="1"/>
</dbReference>
<dbReference type="KEGG" id="pje:CRM71_11825"/>
<sequence length="117" mass="13203">MWRVVILSVIQSSLLAGGQVFLKFALQKMLPFGWTRTFWCSLLLNWQFACSGLLFGSSSILWMYIVKHYPLSVAYPMISLSYVFGLLAAILFFHESVSVMKWVGVSLIILGCCLIAK</sequence>
<protein>
    <submittedName>
        <fullName evidence="12">Undecaprenyl phosphate-alpha-L-ara4N flippase subunit ArnE</fullName>
    </submittedName>
</protein>
<feature type="domain" description="EamA" evidence="11">
    <location>
        <begin position="29"/>
        <end position="115"/>
    </location>
</feature>
<keyword evidence="5" id="KW-0441">Lipid A biosynthesis</keyword>
<keyword evidence="13" id="KW-1185">Reference proteome</keyword>
<organism evidence="12 13">
    <name type="scientific">Prevotella jejuni</name>
    <dbReference type="NCBI Taxonomy" id="1177574"/>
    <lineage>
        <taxon>Bacteria</taxon>
        <taxon>Pseudomonadati</taxon>
        <taxon>Bacteroidota</taxon>
        <taxon>Bacteroidia</taxon>
        <taxon>Bacteroidales</taxon>
        <taxon>Prevotellaceae</taxon>
        <taxon>Prevotella</taxon>
    </lineage>
</organism>
<evidence type="ECO:0000256" key="5">
    <source>
        <dbReference type="ARBA" id="ARBA00022556"/>
    </source>
</evidence>
<name>A0A2K9HDW9_9BACT</name>
<evidence type="ECO:0000256" key="1">
    <source>
        <dbReference type="ARBA" id="ARBA00004651"/>
    </source>
</evidence>
<dbReference type="RefSeq" id="WP_042856151.1">
    <property type="nucleotide sequence ID" value="NZ_CAUTTV010000033.1"/>
</dbReference>
<keyword evidence="7" id="KW-0448">Lipopolysaccharide biosynthesis</keyword>
<evidence type="ECO:0000256" key="6">
    <source>
        <dbReference type="ARBA" id="ARBA00022692"/>
    </source>
</evidence>
<comment type="subcellular location">
    <subcellularLocation>
        <location evidence="1">Cell membrane</location>
        <topology evidence="1">Multi-pass membrane protein</topology>
    </subcellularLocation>
</comment>
<proteinExistence type="predicted"/>
<dbReference type="GO" id="GO:0022857">
    <property type="term" value="F:transmembrane transporter activity"/>
    <property type="evidence" value="ECO:0007669"/>
    <property type="project" value="InterPro"/>
</dbReference>
<evidence type="ECO:0000313" key="13">
    <source>
        <dbReference type="Proteomes" id="UP000198427"/>
    </source>
</evidence>
<dbReference type="GeneID" id="94030054"/>
<dbReference type="GO" id="GO:0009245">
    <property type="term" value="P:lipid A biosynthetic process"/>
    <property type="evidence" value="ECO:0007669"/>
    <property type="project" value="UniProtKB-KW"/>
</dbReference>
<dbReference type="InterPro" id="IPR037185">
    <property type="entry name" value="EmrE-like"/>
</dbReference>
<keyword evidence="8" id="KW-1133">Transmembrane helix</keyword>
<evidence type="ECO:0000259" key="11">
    <source>
        <dbReference type="Pfam" id="PF00892"/>
    </source>
</evidence>
<dbReference type="AlphaFoldDB" id="A0A2K9HDW9"/>
<comment type="caution">
    <text evidence="12">The sequence shown here is derived from an EMBL/GenBank/DDBJ whole genome shotgun (WGS) entry which is preliminary data.</text>
</comment>
<keyword evidence="2" id="KW-1003">Cell membrane</keyword>
<dbReference type="GO" id="GO:0009103">
    <property type="term" value="P:lipopolysaccharide biosynthetic process"/>
    <property type="evidence" value="ECO:0007669"/>
    <property type="project" value="UniProtKB-KW"/>
</dbReference>
<dbReference type="InterPro" id="IPR000390">
    <property type="entry name" value="Small_drug/metabolite_transptr"/>
</dbReference>
<keyword evidence="9" id="KW-0443">Lipid metabolism</keyword>
<keyword evidence="10" id="KW-0472">Membrane</keyword>
<dbReference type="Gene3D" id="1.10.3730.20">
    <property type="match status" value="1"/>
</dbReference>
<evidence type="ECO:0000256" key="2">
    <source>
        <dbReference type="ARBA" id="ARBA00022475"/>
    </source>
</evidence>
<evidence type="ECO:0000313" key="12">
    <source>
        <dbReference type="EMBL" id="SNS08056.1"/>
    </source>
</evidence>
<dbReference type="OrthoDB" id="9156836at2"/>
<evidence type="ECO:0000256" key="7">
    <source>
        <dbReference type="ARBA" id="ARBA00022985"/>
    </source>
</evidence>
<gene>
    <name evidence="12" type="ORF">SAMN06265364_13717</name>
</gene>
<dbReference type="GO" id="GO:0005886">
    <property type="term" value="C:plasma membrane"/>
    <property type="evidence" value="ECO:0007669"/>
    <property type="project" value="UniProtKB-SubCell"/>
</dbReference>
<dbReference type="PANTHER" id="PTHR30561">
    <property type="entry name" value="SMR FAMILY PROTON-DEPENDENT DRUG EFFLUX TRANSPORTER SUGE"/>
    <property type="match status" value="1"/>
</dbReference>
<evidence type="ECO:0000256" key="10">
    <source>
        <dbReference type="ARBA" id="ARBA00023136"/>
    </source>
</evidence>
<evidence type="ECO:0000256" key="3">
    <source>
        <dbReference type="ARBA" id="ARBA00022516"/>
    </source>
</evidence>
<evidence type="ECO:0000256" key="4">
    <source>
        <dbReference type="ARBA" id="ARBA00022519"/>
    </source>
</evidence>
<keyword evidence="6" id="KW-0812">Transmembrane</keyword>
<keyword evidence="3" id="KW-0444">Lipid biosynthesis</keyword>
<dbReference type="Proteomes" id="UP000198427">
    <property type="component" value="Unassembled WGS sequence"/>
</dbReference>
<accession>A0A2K9HDW9</accession>
<keyword evidence="4" id="KW-0997">Cell inner membrane</keyword>